<evidence type="ECO:0000256" key="4">
    <source>
        <dbReference type="ARBA" id="ARBA00035327"/>
    </source>
</evidence>
<dbReference type="Pfam" id="PF01157">
    <property type="entry name" value="Ribosomal_L21e"/>
    <property type="match status" value="1"/>
</dbReference>
<dbReference type="Gene3D" id="2.30.30.70">
    <property type="entry name" value="Ribosomal protein L21"/>
    <property type="match status" value="1"/>
</dbReference>
<name>A0A8C6H9R5_MUSSI</name>
<dbReference type="InterPro" id="IPR001147">
    <property type="entry name" value="Ribosomal_eL21"/>
</dbReference>
<dbReference type="InterPro" id="IPR036948">
    <property type="entry name" value="Ribosomal_eL21_sf"/>
</dbReference>
<dbReference type="GO" id="GO:0003735">
    <property type="term" value="F:structural constituent of ribosome"/>
    <property type="evidence" value="ECO:0007669"/>
    <property type="project" value="InterPro"/>
</dbReference>
<evidence type="ECO:0000256" key="1">
    <source>
        <dbReference type="ARBA" id="ARBA00008427"/>
    </source>
</evidence>
<dbReference type="FunFam" id="2.30.30.70:FF:000001">
    <property type="entry name" value="60S ribosomal protein L21"/>
    <property type="match status" value="1"/>
</dbReference>
<sequence>MMNTKGKRRGTRYMFSRPFRKHGVVPLATYMRIYKKGDTVDIKGMGTVQKGMLHKCYHGKTRRVYNVTQHAVGIDVNKQFLCTTSLVCLENHFLVATHHHSLLRSFCSLLYSDI</sequence>
<dbReference type="Ensembl" id="ENSMSIT00000022354.1">
    <property type="protein sequence ID" value="ENSMSIP00000017663.1"/>
    <property type="gene ID" value="ENSMSIG00000015077.1"/>
</dbReference>
<organism evidence="5 6">
    <name type="scientific">Mus spicilegus</name>
    <name type="common">Mound-building mouse</name>
    <dbReference type="NCBI Taxonomy" id="10103"/>
    <lineage>
        <taxon>Eukaryota</taxon>
        <taxon>Metazoa</taxon>
        <taxon>Chordata</taxon>
        <taxon>Craniata</taxon>
        <taxon>Vertebrata</taxon>
        <taxon>Euteleostomi</taxon>
        <taxon>Mammalia</taxon>
        <taxon>Eutheria</taxon>
        <taxon>Euarchontoglires</taxon>
        <taxon>Glires</taxon>
        <taxon>Rodentia</taxon>
        <taxon>Myomorpha</taxon>
        <taxon>Muroidea</taxon>
        <taxon>Muridae</taxon>
        <taxon>Murinae</taxon>
        <taxon>Mus</taxon>
        <taxon>Mus</taxon>
    </lineage>
</organism>
<accession>A0A8C6H9R5</accession>
<dbReference type="GeneTree" id="ENSGT00950000182922"/>
<keyword evidence="6" id="KW-1185">Reference proteome</keyword>
<evidence type="ECO:0000256" key="2">
    <source>
        <dbReference type="ARBA" id="ARBA00022980"/>
    </source>
</evidence>
<evidence type="ECO:0000313" key="5">
    <source>
        <dbReference type="Ensembl" id="ENSMSIP00000017663.1"/>
    </source>
</evidence>
<keyword evidence="2" id="KW-0689">Ribosomal protein</keyword>
<protein>
    <recommendedName>
        <fullName evidence="4">60S ribosomal protein L21</fullName>
    </recommendedName>
</protein>
<keyword evidence="3" id="KW-0687">Ribonucleoprotein</keyword>
<reference evidence="5" key="1">
    <citation type="submission" date="2025-08" db="UniProtKB">
        <authorList>
            <consortium name="Ensembl"/>
        </authorList>
    </citation>
    <scope>IDENTIFICATION</scope>
</reference>
<dbReference type="Proteomes" id="UP000694415">
    <property type="component" value="Unplaced"/>
</dbReference>
<dbReference type="InterPro" id="IPR008991">
    <property type="entry name" value="Translation_prot_SH3-like_sf"/>
</dbReference>
<reference evidence="5" key="2">
    <citation type="submission" date="2025-09" db="UniProtKB">
        <authorList>
            <consortium name="Ensembl"/>
        </authorList>
    </citation>
    <scope>IDENTIFICATION</scope>
</reference>
<dbReference type="GO" id="GO:0006412">
    <property type="term" value="P:translation"/>
    <property type="evidence" value="ECO:0007669"/>
    <property type="project" value="InterPro"/>
</dbReference>
<dbReference type="PANTHER" id="PTHR20981">
    <property type="entry name" value="60S RIBOSOMAL PROTEIN L21"/>
    <property type="match status" value="1"/>
</dbReference>
<dbReference type="SUPFAM" id="SSF50104">
    <property type="entry name" value="Translation proteins SH3-like domain"/>
    <property type="match status" value="1"/>
</dbReference>
<comment type="similarity">
    <text evidence="1">Belongs to the eukaryotic ribosomal protein eL21 family.</text>
</comment>
<evidence type="ECO:0000313" key="6">
    <source>
        <dbReference type="Proteomes" id="UP000694415"/>
    </source>
</evidence>
<evidence type="ECO:0000256" key="3">
    <source>
        <dbReference type="ARBA" id="ARBA00023274"/>
    </source>
</evidence>
<dbReference type="GO" id="GO:1990904">
    <property type="term" value="C:ribonucleoprotein complex"/>
    <property type="evidence" value="ECO:0007669"/>
    <property type="project" value="UniProtKB-KW"/>
</dbReference>
<dbReference type="AlphaFoldDB" id="A0A8C6H9R5"/>
<dbReference type="GO" id="GO:0005840">
    <property type="term" value="C:ribosome"/>
    <property type="evidence" value="ECO:0007669"/>
    <property type="project" value="UniProtKB-KW"/>
</dbReference>
<proteinExistence type="inferred from homology"/>